<feature type="region of interest" description="Disordered" evidence="3">
    <location>
        <begin position="93"/>
        <end position="112"/>
    </location>
</feature>
<dbReference type="EMBL" id="SLVV01000007">
    <property type="protein sequence ID" value="TCN24597.1"/>
    <property type="molecule type" value="Genomic_DNA"/>
</dbReference>
<feature type="compositionally biased region" description="Polar residues" evidence="3">
    <location>
        <begin position="95"/>
        <end position="112"/>
    </location>
</feature>
<proteinExistence type="predicted"/>
<evidence type="ECO:0000256" key="3">
    <source>
        <dbReference type="SAM" id="MobiDB-lite"/>
    </source>
</evidence>
<dbReference type="PROSITE" id="PS51781">
    <property type="entry name" value="SH3B"/>
    <property type="match status" value="5"/>
</dbReference>
<reference evidence="6 7" key="1">
    <citation type="journal article" date="2015" name="Stand. Genomic Sci.">
        <title>Genomic Encyclopedia of Bacterial and Archaeal Type Strains, Phase III: the genomes of soil and plant-associated and newly described type strains.</title>
        <authorList>
            <person name="Whitman W.B."/>
            <person name="Woyke T."/>
            <person name="Klenk H.P."/>
            <person name="Zhou Y."/>
            <person name="Lilburn T.G."/>
            <person name="Beck B.J."/>
            <person name="De Vos P."/>
            <person name="Vandamme P."/>
            <person name="Eisen J.A."/>
            <person name="Garrity G."/>
            <person name="Hugenholtz P."/>
            <person name="Kyrpides N.C."/>
        </authorList>
    </citation>
    <scope>NUCLEOTIDE SEQUENCE [LARGE SCALE GENOMIC DNA]</scope>
    <source>
        <strain evidence="6 7">CV53</strain>
    </source>
</reference>
<evidence type="ECO:0000256" key="2">
    <source>
        <dbReference type="ARBA" id="ARBA00023316"/>
    </source>
</evidence>
<dbReference type="Pfam" id="PF08239">
    <property type="entry name" value="SH3_3"/>
    <property type="match status" value="5"/>
</dbReference>
<dbReference type="SMART" id="SM00287">
    <property type="entry name" value="SH3b"/>
    <property type="match status" value="5"/>
</dbReference>
<dbReference type="SMART" id="SM00646">
    <property type="entry name" value="Ami_3"/>
    <property type="match status" value="1"/>
</dbReference>
<dbReference type="PIRSF" id="PIRSF037846">
    <property type="entry name" value="Autolysin_YrvJ_prd"/>
    <property type="match status" value="1"/>
</dbReference>
<keyword evidence="7" id="KW-1185">Reference proteome</keyword>
<keyword evidence="4" id="KW-0732">Signal</keyword>
<dbReference type="InterPro" id="IPR002508">
    <property type="entry name" value="MurNAc-LAA_cat"/>
</dbReference>
<keyword evidence="2" id="KW-0961">Cell wall biogenesis/degradation</keyword>
<dbReference type="InterPro" id="IPR052354">
    <property type="entry name" value="Cell_Wall_Dynamics_Protein"/>
</dbReference>
<feature type="domain" description="SH3b" evidence="5">
    <location>
        <begin position="329"/>
        <end position="394"/>
    </location>
</feature>
<dbReference type="CDD" id="cd02696">
    <property type="entry name" value="MurNAc-LAA"/>
    <property type="match status" value="1"/>
</dbReference>
<dbReference type="Proteomes" id="UP000295689">
    <property type="component" value="Unassembled WGS sequence"/>
</dbReference>
<dbReference type="RefSeq" id="WP_132007508.1">
    <property type="nucleotide sequence ID" value="NZ_JABUHM010000005.1"/>
</dbReference>
<evidence type="ECO:0000256" key="1">
    <source>
        <dbReference type="ARBA" id="ARBA00022801"/>
    </source>
</evidence>
<evidence type="ECO:0000259" key="5">
    <source>
        <dbReference type="PROSITE" id="PS51781"/>
    </source>
</evidence>
<feature type="domain" description="SH3b" evidence="5">
    <location>
        <begin position="178"/>
        <end position="241"/>
    </location>
</feature>
<feature type="chain" id="PRO_5038610941" evidence="4">
    <location>
        <begin position="29"/>
        <end position="586"/>
    </location>
</feature>
<comment type="caution">
    <text evidence="6">The sequence shown here is derived from an EMBL/GenBank/DDBJ whole genome shotgun (WGS) entry which is preliminary data.</text>
</comment>
<dbReference type="GO" id="GO:0008745">
    <property type="term" value="F:N-acetylmuramoyl-L-alanine amidase activity"/>
    <property type="evidence" value="ECO:0007669"/>
    <property type="project" value="InterPro"/>
</dbReference>
<dbReference type="InterPro" id="IPR003646">
    <property type="entry name" value="SH3-like_bac-type"/>
</dbReference>
<dbReference type="InterPro" id="IPR017293">
    <property type="entry name" value="N-acetylmuramoyl-L-ala_amidase"/>
</dbReference>
<sequence length="586" mass="64302">MQINKLAVIIFCLLLLAGTSKTSAPAKASGELLTISAANVNIREGPGLSYPILAMVDKGEQYSIVRQEGEWILIGLHDGRQGWIAEWFTSREETGTSMTPATEGTEGSSKGTVTADSLKIRNGPGTSFPSIGSLSYGQTVEISERNGDWRKIRTSEIEGWVSSEYLHSDEPQQSGPEEDLKKSFATDHVNVRNSPSLNGEVVGRIAREEQVSVIRKERNWTEIRYNGMNAWVSSNYLTDTKEAPSVEGEAQANESRSMATVTASTLYVRDRGALDGKIVGQIAQGQEYKILEEADNWIRIEYIPGKTGWAASWFFDKKEASAEPSQSNVKNQTLTILSDGSNIREDAAVDSPVVQRANKGDRFEIQGLKGDWYQVSLDNGSYGYVAGWIVSVTGTAAQIEKPGAGTHIKNKTVVIDPGHGGRDSGTVGFSGTLEKQLTLRTAKLLYDKLKASGTDVYMTRTTDTYVALPSRAALSRSHDADAFISLHYDSILDTSVNGMTSYYYHEKNKGLSEELHAAVISRTLLNDRGVRFGDYHVLRENSHPSVLLELGYLSNLNEEMVVTSSQYQEAAANGIYEGLARYFKNN</sequence>
<dbReference type="Gene3D" id="2.30.30.40">
    <property type="entry name" value="SH3 Domains"/>
    <property type="match status" value="5"/>
</dbReference>
<protein>
    <submittedName>
        <fullName evidence="6">N-acetylmuramoyl-L-alanine amidase</fullName>
    </submittedName>
</protein>
<dbReference type="Pfam" id="PF01520">
    <property type="entry name" value="Amidase_3"/>
    <property type="match status" value="1"/>
</dbReference>
<feature type="domain" description="SH3b" evidence="5">
    <location>
        <begin position="30"/>
        <end position="93"/>
    </location>
</feature>
<dbReference type="PANTHER" id="PTHR34408:SF1">
    <property type="entry name" value="GLYCOSYL HYDROLASE FAMILY 19 DOMAIN-CONTAINING PROTEIN HI_1415"/>
    <property type="match status" value="1"/>
</dbReference>
<dbReference type="SUPFAM" id="SSF53187">
    <property type="entry name" value="Zn-dependent exopeptidases"/>
    <property type="match status" value="1"/>
</dbReference>
<dbReference type="AlphaFoldDB" id="A0A4R2BCF9"/>
<dbReference type="PANTHER" id="PTHR34408">
    <property type="entry name" value="FAMILY PROTEIN, PUTATIVE-RELATED"/>
    <property type="match status" value="1"/>
</dbReference>
<dbReference type="GO" id="GO:0071555">
    <property type="term" value="P:cell wall organization"/>
    <property type="evidence" value="ECO:0007669"/>
    <property type="project" value="UniProtKB-KW"/>
</dbReference>
<feature type="domain" description="SH3b" evidence="5">
    <location>
        <begin position="256"/>
        <end position="318"/>
    </location>
</feature>
<evidence type="ECO:0000313" key="7">
    <source>
        <dbReference type="Proteomes" id="UP000295689"/>
    </source>
</evidence>
<dbReference type="GO" id="GO:0009253">
    <property type="term" value="P:peptidoglycan catabolic process"/>
    <property type="evidence" value="ECO:0007669"/>
    <property type="project" value="InterPro"/>
</dbReference>
<name>A0A4R2BCF9_9BACI</name>
<keyword evidence="1" id="KW-0378">Hydrolase</keyword>
<gene>
    <name evidence="6" type="ORF">EV146_107302</name>
</gene>
<dbReference type="Gene3D" id="3.40.630.40">
    <property type="entry name" value="Zn-dependent exopeptidases"/>
    <property type="match status" value="1"/>
</dbReference>
<feature type="signal peptide" evidence="4">
    <location>
        <begin position="1"/>
        <end position="28"/>
    </location>
</feature>
<evidence type="ECO:0000256" key="4">
    <source>
        <dbReference type="SAM" id="SignalP"/>
    </source>
</evidence>
<evidence type="ECO:0000313" key="6">
    <source>
        <dbReference type="EMBL" id="TCN24597.1"/>
    </source>
</evidence>
<accession>A0A4R2BCF9</accession>
<organism evidence="6 7">
    <name type="scientific">Mesobacillus foraminis</name>
    <dbReference type="NCBI Taxonomy" id="279826"/>
    <lineage>
        <taxon>Bacteria</taxon>
        <taxon>Bacillati</taxon>
        <taxon>Bacillota</taxon>
        <taxon>Bacilli</taxon>
        <taxon>Bacillales</taxon>
        <taxon>Bacillaceae</taxon>
        <taxon>Mesobacillus</taxon>
    </lineage>
</organism>
<feature type="domain" description="SH3b" evidence="5">
    <location>
        <begin position="108"/>
        <end position="170"/>
    </location>
</feature>